<keyword evidence="1" id="KW-0472">Membrane</keyword>
<evidence type="ECO:0000313" key="3">
    <source>
        <dbReference type="Proteomes" id="UP000031972"/>
    </source>
</evidence>
<protein>
    <recommendedName>
        <fullName evidence="4">DUF456 domain-containing protein</fullName>
    </recommendedName>
</protein>
<dbReference type="RefSeq" id="WP_041059342.1">
    <property type="nucleotide sequence ID" value="NZ_JXRR01000017.1"/>
</dbReference>
<organism evidence="2 3">
    <name type="scientific">Jeotgalibacillus campisalis</name>
    <dbReference type="NCBI Taxonomy" id="220754"/>
    <lineage>
        <taxon>Bacteria</taxon>
        <taxon>Bacillati</taxon>
        <taxon>Bacillota</taxon>
        <taxon>Bacilli</taxon>
        <taxon>Bacillales</taxon>
        <taxon>Caryophanaceae</taxon>
        <taxon>Jeotgalibacillus</taxon>
    </lineage>
</organism>
<dbReference type="Pfam" id="PF04306">
    <property type="entry name" value="DUF456"/>
    <property type="match status" value="1"/>
</dbReference>
<sequence>MEMLYWVLISLVFIIAFIGLIYPIIPSVIFIVAGFILYGLFFSFTPFNWLFWTIQLLFVVLLFGADYVSNLFGVKRFGGSKAGIWGSTIGLLVGPFVLPLIGIIAGPFIGAVAGELLVNRTSFKQAVKIGFGSLIGFVTSIVTKGAVQLFMIAYFLFKVL</sequence>
<gene>
    <name evidence="2" type="ORF">KR50_26780</name>
</gene>
<feature type="transmembrane region" description="Helical" evidence="1">
    <location>
        <begin position="89"/>
        <end position="109"/>
    </location>
</feature>
<accession>A0A0C2VPU3</accession>
<dbReference type="InterPro" id="IPR007403">
    <property type="entry name" value="DUF456"/>
</dbReference>
<dbReference type="Proteomes" id="UP000031972">
    <property type="component" value="Unassembled WGS sequence"/>
</dbReference>
<dbReference type="OrthoDB" id="9808460at2"/>
<keyword evidence="1" id="KW-0812">Transmembrane</keyword>
<dbReference type="PATRIC" id="fig|220754.4.peg.2694"/>
<feature type="transmembrane region" description="Helical" evidence="1">
    <location>
        <begin position="49"/>
        <end position="68"/>
    </location>
</feature>
<keyword evidence="3" id="KW-1185">Reference proteome</keyword>
<dbReference type="AlphaFoldDB" id="A0A0C2VPU3"/>
<evidence type="ECO:0000313" key="2">
    <source>
        <dbReference type="EMBL" id="KIL46003.1"/>
    </source>
</evidence>
<evidence type="ECO:0008006" key="4">
    <source>
        <dbReference type="Google" id="ProtNLM"/>
    </source>
</evidence>
<name>A0A0C2VPU3_9BACL</name>
<dbReference type="PANTHER" id="PTHR39165:SF1">
    <property type="entry name" value="DUF456 DOMAIN-CONTAINING PROTEIN"/>
    <property type="match status" value="1"/>
</dbReference>
<comment type="caution">
    <text evidence="2">The sequence shown here is derived from an EMBL/GenBank/DDBJ whole genome shotgun (WGS) entry which is preliminary data.</text>
</comment>
<evidence type="ECO:0000256" key="1">
    <source>
        <dbReference type="SAM" id="Phobius"/>
    </source>
</evidence>
<feature type="transmembrane region" description="Helical" evidence="1">
    <location>
        <begin position="129"/>
        <end position="157"/>
    </location>
</feature>
<proteinExistence type="predicted"/>
<feature type="transmembrane region" description="Helical" evidence="1">
    <location>
        <begin position="7"/>
        <end position="37"/>
    </location>
</feature>
<dbReference type="PANTHER" id="PTHR39165">
    <property type="entry name" value="IG HYPOTHETICAL 17883"/>
    <property type="match status" value="1"/>
</dbReference>
<dbReference type="EMBL" id="JXRR01000017">
    <property type="protein sequence ID" value="KIL46003.1"/>
    <property type="molecule type" value="Genomic_DNA"/>
</dbReference>
<reference evidence="2 3" key="1">
    <citation type="submission" date="2015-01" db="EMBL/GenBank/DDBJ databases">
        <title>Jeotgalibacillus campisalis genome sequencing.</title>
        <authorList>
            <person name="Goh K.M."/>
            <person name="Chan K.-G."/>
            <person name="Yaakop A.S."/>
            <person name="Ee R."/>
            <person name="Gan H.M."/>
            <person name="Chan C.S."/>
        </authorList>
    </citation>
    <scope>NUCLEOTIDE SEQUENCE [LARGE SCALE GENOMIC DNA]</scope>
    <source>
        <strain evidence="2 3">SF-57</strain>
    </source>
</reference>
<keyword evidence="1" id="KW-1133">Transmembrane helix</keyword>